<evidence type="ECO:0000259" key="2">
    <source>
        <dbReference type="Pfam" id="PF17899"/>
    </source>
</evidence>
<dbReference type="OrthoDB" id="9778516at2"/>
<dbReference type="Pfam" id="PF17899">
    <property type="entry name" value="Peptidase_M61_N"/>
    <property type="match status" value="1"/>
</dbReference>
<dbReference type="Pfam" id="PF05299">
    <property type="entry name" value="Peptidase_M61"/>
    <property type="match status" value="1"/>
</dbReference>
<accession>A0A430K7N5</accession>
<protein>
    <submittedName>
        <fullName evidence="3">Peptidase M61</fullName>
    </submittedName>
</protein>
<comment type="caution">
    <text evidence="3">The sequence shown here is derived from an EMBL/GenBank/DDBJ whole genome shotgun (WGS) entry which is preliminary data.</text>
</comment>
<evidence type="ECO:0000313" key="4">
    <source>
        <dbReference type="Proteomes" id="UP000267585"/>
    </source>
</evidence>
<sequence>MTNSFSVFKKILLFGAAILVLHGCGSSKSVVQAEQANIVAKLDLVQVVDDKVKVVVDPGAFANSDILFFIPKTVPGTYSSDNYGKYIEGFKAIDYKGGELPFEKLDDNTWKIGNAKELDKVSYWVNDTYDTENEVADKVFSPSGTNILKGNNFMLNLHGFVGYFEGLKERPYTLEITAPDSLEPSTSLQRGIQDIKSPQTDVFVASRYFEVIDNPILYARPSTENFQVNDISVTLSVYSPNGHYTATSLKGSMEKMMRAQKEFLGPINSTKHYTILLYLSTLEDTDASGFGALEHHTSTVVVMPEQMPKERLEQAMVDIVSHEFFHIVTPLTVHSEEIQYFDFNNPKMSKHLWMYEGTTEYFANLFQIQQGLIDEEEFYKRLMEKVSNSKAYDDEMSFTLMSKNILEEPFKENYANVYEKGALINMALDITLRDWSNGEKGVLWLMKELSGKYGESKPFEDDNLIDEIVEMTFPGLRDFFDTHVIGDRPIDYEAYWEKVGLKPTEVEESTGYFFNGEIPFIDVDPANDNTIFIRKGIALNSFFNDLGAKGGDVIKRIDGTAISLESIRPIIGLSLGWPADREIKMLVEREGEEIQLEGKVGNPTMKVTKLVPIPGASEKQLQLREAWLKN</sequence>
<dbReference type="InterPro" id="IPR040756">
    <property type="entry name" value="Peptidase_M61_N"/>
</dbReference>
<dbReference type="SUPFAM" id="SSF55486">
    <property type="entry name" value="Metalloproteases ('zincins'), catalytic domain"/>
    <property type="match status" value="1"/>
</dbReference>
<dbReference type="InterPro" id="IPR027268">
    <property type="entry name" value="Peptidase_M4/M1_CTD_sf"/>
</dbReference>
<keyword evidence="4" id="KW-1185">Reference proteome</keyword>
<evidence type="ECO:0000313" key="3">
    <source>
        <dbReference type="EMBL" id="RTE55050.1"/>
    </source>
</evidence>
<dbReference type="Gene3D" id="1.10.390.10">
    <property type="entry name" value="Neutral Protease Domain 2"/>
    <property type="match status" value="1"/>
</dbReference>
<dbReference type="RefSeq" id="WP_126160353.1">
    <property type="nucleotide sequence ID" value="NZ_RQPJ01000001.1"/>
</dbReference>
<feature type="domain" description="Peptidase M61 N-terminal" evidence="2">
    <location>
        <begin position="41"/>
        <end position="219"/>
    </location>
</feature>
<organism evidence="3 4">
    <name type="scientific">Arenibacter aquaticus</name>
    <dbReference type="NCBI Taxonomy" id="2489054"/>
    <lineage>
        <taxon>Bacteria</taxon>
        <taxon>Pseudomonadati</taxon>
        <taxon>Bacteroidota</taxon>
        <taxon>Flavobacteriia</taxon>
        <taxon>Flavobacteriales</taxon>
        <taxon>Flavobacteriaceae</taxon>
        <taxon>Arenibacter</taxon>
    </lineage>
</organism>
<proteinExistence type="predicted"/>
<name>A0A430K7N5_9FLAO</name>
<gene>
    <name evidence="3" type="ORF">EHW67_00310</name>
</gene>
<feature type="domain" description="Peptidase M61 catalytic" evidence="1">
    <location>
        <begin position="317"/>
        <end position="424"/>
    </location>
</feature>
<dbReference type="InterPro" id="IPR007963">
    <property type="entry name" value="Peptidase_M61_catalytic"/>
</dbReference>
<evidence type="ECO:0000259" key="1">
    <source>
        <dbReference type="Pfam" id="PF05299"/>
    </source>
</evidence>
<dbReference type="AlphaFoldDB" id="A0A430K7N5"/>
<dbReference type="Gene3D" id="2.60.40.3650">
    <property type="match status" value="1"/>
</dbReference>
<reference evidence="3 4" key="1">
    <citation type="submission" date="2018-11" db="EMBL/GenBank/DDBJ databases">
        <title>Arenibacter aquaticus sp.nov., a marine bacterium isolated from surface seawater in the South China Sea.</title>
        <authorList>
            <person name="Guo J."/>
            <person name="Sun J."/>
        </authorList>
    </citation>
    <scope>NUCLEOTIDE SEQUENCE [LARGE SCALE GENOMIC DNA]</scope>
    <source>
        <strain evidence="3 4">GUO666</strain>
    </source>
</reference>
<dbReference type="EMBL" id="RQPJ01000001">
    <property type="protein sequence ID" value="RTE55050.1"/>
    <property type="molecule type" value="Genomic_DNA"/>
</dbReference>
<dbReference type="Proteomes" id="UP000267585">
    <property type="component" value="Unassembled WGS sequence"/>
</dbReference>